<dbReference type="SUPFAM" id="SSF53448">
    <property type="entry name" value="Nucleotide-diphospho-sugar transferases"/>
    <property type="match status" value="1"/>
</dbReference>
<protein>
    <submittedName>
        <fullName evidence="1">Acylneuraminate cytidylyltransferase</fullName>
    </submittedName>
</protein>
<organism evidence="1">
    <name type="scientific">Candidatus Nitrosarchaeum limnium SFB1</name>
    <dbReference type="NCBI Taxonomy" id="886738"/>
    <lineage>
        <taxon>Archaea</taxon>
        <taxon>Nitrososphaerota</taxon>
        <taxon>Nitrososphaeria</taxon>
        <taxon>Nitrosopumilales</taxon>
        <taxon>Nitrosopumilaceae</taxon>
        <taxon>Nitrosarchaeum</taxon>
    </lineage>
</organism>
<dbReference type="PANTHER" id="PTHR42866">
    <property type="entry name" value="3-DEOXY-MANNO-OCTULOSONATE CYTIDYLYLTRANSFERASE"/>
    <property type="match status" value="1"/>
</dbReference>
<dbReference type="Gene3D" id="3.90.550.10">
    <property type="entry name" value="Spore Coat Polysaccharide Biosynthesis Protein SpsA, Chain A"/>
    <property type="match status" value="1"/>
</dbReference>
<reference evidence="1" key="1">
    <citation type="journal article" date="2011" name="PLoS ONE">
        <title>Genome of a low-salinity ammonia-oxidizing archaeon determined by single-cell and metagenomic analysis.</title>
        <authorList>
            <person name="Blainey P.C."/>
            <person name="Mosier A.C."/>
            <person name="Potanina A."/>
            <person name="Francis C.A."/>
            <person name="Quake S.R."/>
        </authorList>
    </citation>
    <scope>NUCLEOTIDE SEQUENCE [LARGE SCALE GENOMIC DNA]</scope>
    <source>
        <strain evidence="1">SFB1</strain>
    </source>
</reference>
<dbReference type="InterPro" id="IPR029044">
    <property type="entry name" value="Nucleotide-diphossugar_trans"/>
</dbReference>
<keyword evidence="1" id="KW-0808">Transferase</keyword>
<dbReference type="STRING" id="886738.Nlim_1982"/>
<dbReference type="AlphaFoldDB" id="F3KNK0"/>
<comment type="caution">
    <text evidence="1">The sequence shown here is derived from an EMBL/GenBank/DDBJ whole genome shotgun (WGS) entry which is preliminary data.</text>
</comment>
<dbReference type="GO" id="GO:0005829">
    <property type="term" value="C:cytosol"/>
    <property type="evidence" value="ECO:0007669"/>
    <property type="project" value="TreeGrafter"/>
</dbReference>
<gene>
    <name evidence="1" type="ORF">Nlim_1982</name>
</gene>
<dbReference type="HOGENOM" id="CLU_072501_0_0_2"/>
<evidence type="ECO:0000313" key="1">
    <source>
        <dbReference type="EMBL" id="EGG41175.1"/>
    </source>
</evidence>
<dbReference type="Proteomes" id="UP000004348">
    <property type="component" value="Chromosome"/>
</dbReference>
<dbReference type="PANTHER" id="PTHR42866:SF1">
    <property type="entry name" value="SPORE COAT POLYSACCHARIDE BIOSYNTHESIS PROTEIN SPSF"/>
    <property type="match status" value="1"/>
</dbReference>
<dbReference type="EMBL" id="AEGP01000066">
    <property type="protein sequence ID" value="EGG41175.1"/>
    <property type="molecule type" value="Genomic_DNA"/>
</dbReference>
<keyword evidence="1" id="KW-0548">Nucleotidyltransferase</keyword>
<dbReference type="GO" id="GO:0016779">
    <property type="term" value="F:nucleotidyltransferase activity"/>
    <property type="evidence" value="ECO:0007669"/>
    <property type="project" value="UniProtKB-KW"/>
</dbReference>
<dbReference type="InterPro" id="IPR003329">
    <property type="entry name" value="Cytidylyl_trans"/>
</dbReference>
<name>F3KNK0_9ARCH</name>
<accession>F3KNK0</accession>
<dbReference type="Pfam" id="PF02348">
    <property type="entry name" value="CTP_transf_3"/>
    <property type="match status" value="1"/>
</dbReference>
<proteinExistence type="predicted"/>
<sequence>MNIDVFVLARLGSSRLPKKHFKEIIGKPAIFHLIYRIKKAKKIRKIIVCTTDLKSDDELVDYLKKENIDVFRGNSNDIIKRILDAAELYHTDIIIDVEGDKIYTDPKYIDIIADEFKKSQLDYITGNDSLTKFNPSHGVHGIIPAGFSVDAIKKMYNLKKTDNTETGYREYFLGGEFKVKYLVPQHIEKFSKNLRLFLDYPEDLEMARAIFKELGNDFDMESLLDFLEKKPEILEITKSAVKLWLENYEDKKTNFI</sequence>